<dbReference type="Proteomes" id="UP000676776">
    <property type="component" value="Unassembled WGS sequence"/>
</dbReference>
<dbReference type="InterPro" id="IPR003593">
    <property type="entry name" value="AAA+_ATPase"/>
</dbReference>
<evidence type="ECO:0000256" key="2">
    <source>
        <dbReference type="ARBA" id="ARBA00022840"/>
    </source>
</evidence>
<comment type="caution">
    <text evidence="4">The sequence shown here is derived from an EMBL/GenBank/DDBJ whole genome shotgun (WGS) entry which is preliminary data.</text>
</comment>
<dbReference type="EMBL" id="JAGEVF010000003">
    <property type="protein sequence ID" value="MBO3116263.1"/>
    <property type="molecule type" value="Genomic_DNA"/>
</dbReference>
<proteinExistence type="predicted"/>
<evidence type="ECO:0000313" key="4">
    <source>
        <dbReference type="EMBL" id="MBO3116263.1"/>
    </source>
</evidence>
<keyword evidence="2 4" id="KW-0067">ATP-binding</keyword>
<dbReference type="SMART" id="SM00382">
    <property type="entry name" value="AAA"/>
    <property type="match status" value="1"/>
</dbReference>
<keyword evidence="1" id="KW-0547">Nucleotide-binding</keyword>
<dbReference type="InterPro" id="IPR003439">
    <property type="entry name" value="ABC_transporter-like_ATP-bd"/>
</dbReference>
<sequence length="221" mass="25664">MTFEIDNVELYFKTKRILNGIYLKAETGKVTAILGSNGCGKSCLMDIIFGDLKPKYKLIRIDGKPILKQLYKTGLVKYLPQDYFVLKHLKLNFTLKLFNSHWSDFSTLFPEFGNYQTTKFKQLSGGERRIFEMFLILKSNAKIVLLDEPFNGISPLMIERIKTLIEEEKQDKIIILTDHRFDDVIDVSDTLYLLKNGATKRIQKLSELEDYEYLNKGTLLN</sequence>
<dbReference type="GO" id="GO:0005524">
    <property type="term" value="F:ATP binding"/>
    <property type="evidence" value="ECO:0007669"/>
    <property type="project" value="UniProtKB-KW"/>
</dbReference>
<dbReference type="PANTHER" id="PTHR43158">
    <property type="entry name" value="SKFA PEPTIDE EXPORT ATP-BINDING PROTEIN SKFE"/>
    <property type="match status" value="1"/>
</dbReference>
<evidence type="ECO:0000313" key="5">
    <source>
        <dbReference type="Proteomes" id="UP000676776"/>
    </source>
</evidence>
<dbReference type="RefSeq" id="WP_208153221.1">
    <property type="nucleotide sequence ID" value="NZ_JAGEVF010000003.1"/>
</dbReference>
<accession>A0ABS3T0J4</accession>
<reference evidence="4 5" key="1">
    <citation type="submission" date="2021-03" db="EMBL/GenBank/DDBJ databases">
        <title>Winogradskyella sp. nov., isolated from costal sediment.</title>
        <authorList>
            <person name="Gao C."/>
        </authorList>
    </citation>
    <scope>NUCLEOTIDE SEQUENCE [LARGE SCALE GENOMIC DNA]</scope>
    <source>
        <strain evidence="4 5">DF17</strain>
    </source>
</reference>
<keyword evidence="5" id="KW-1185">Reference proteome</keyword>
<name>A0ABS3T0J4_9FLAO</name>
<dbReference type="PROSITE" id="PS50893">
    <property type="entry name" value="ABC_TRANSPORTER_2"/>
    <property type="match status" value="1"/>
</dbReference>
<dbReference type="PANTHER" id="PTHR43158:SF2">
    <property type="entry name" value="SKFA PEPTIDE EXPORT ATP-BINDING PROTEIN SKFE"/>
    <property type="match status" value="1"/>
</dbReference>
<evidence type="ECO:0000256" key="1">
    <source>
        <dbReference type="ARBA" id="ARBA00022741"/>
    </source>
</evidence>
<protein>
    <submittedName>
        <fullName evidence="4">ATP-binding cassette domain-containing protein</fullName>
    </submittedName>
</protein>
<feature type="domain" description="ABC transporter" evidence="3">
    <location>
        <begin position="3"/>
        <end position="221"/>
    </location>
</feature>
<dbReference type="Pfam" id="PF00005">
    <property type="entry name" value="ABC_tran"/>
    <property type="match status" value="1"/>
</dbReference>
<organism evidence="4 5">
    <name type="scientific">Winogradskyella pelagia</name>
    <dbReference type="NCBI Taxonomy" id="2819984"/>
    <lineage>
        <taxon>Bacteria</taxon>
        <taxon>Pseudomonadati</taxon>
        <taxon>Bacteroidota</taxon>
        <taxon>Flavobacteriia</taxon>
        <taxon>Flavobacteriales</taxon>
        <taxon>Flavobacteriaceae</taxon>
        <taxon>Winogradskyella</taxon>
    </lineage>
</organism>
<dbReference type="InterPro" id="IPR027417">
    <property type="entry name" value="P-loop_NTPase"/>
</dbReference>
<dbReference type="Gene3D" id="3.40.50.300">
    <property type="entry name" value="P-loop containing nucleotide triphosphate hydrolases"/>
    <property type="match status" value="1"/>
</dbReference>
<evidence type="ECO:0000259" key="3">
    <source>
        <dbReference type="PROSITE" id="PS50893"/>
    </source>
</evidence>
<gene>
    <name evidence="4" type="ORF">J4050_05860</name>
</gene>
<dbReference type="SUPFAM" id="SSF52540">
    <property type="entry name" value="P-loop containing nucleoside triphosphate hydrolases"/>
    <property type="match status" value="1"/>
</dbReference>